<dbReference type="InterPro" id="IPR047057">
    <property type="entry name" value="MerR_fam"/>
</dbReference>
<gene>
    <name evidence="3" type="ORF">AVDCRST_MAG02-2715</name>
</gene>
<evidence type="ECO:0000313" key="3">
    <source>
        <dbReference type="EMBL" id="CAA9463098.1"/>
    </source>
</evidence>
<dbReference type="PANTHER" id="PTHR30204">
    <property type="entry name" value="REDOX-CYCLING DRUG-SENSING TRANSCRIPTIONAL ACTIVATOR SOXR"/>
    <property type="match status" value="1"/>
</dbReference>
<dbReference type="EMBL" id="CADCVH010000087">
    <property type="protein sequence ID" value="CAA9463098.1"/>
    <property type="molecule type" value="Genomic_DNA"/>
</dbReference>
<dbReference type="Pfam" id="PF13411">
    <property type="entry name" value="MerR_1"/>
    <property type="match status" value="1"/>
</dbReference>
<dbReference type="InterPro" id="IPR009061">
    <property type="entry name" value="DNA-bd_dom_put_sf"/>
</dbReference>
<dbReference type="PRINTS" id="PR00040">
    <property type="entry name" value="HTHMERR"/>
</dbReference>
<keyword evidence="1" id="KW-0238">DNA-binding</keyword>
<accession>A0A6J4R3C2</accession>
<dbReference type="CDD" id="cd01106">
    <property type="entry name" value="HTH_TipAL-Mta"/>
    <property type="match status" value="1"/>
</dbReference>
<dbReference type="GO" id="GO:0003677">
    <property type="term" value="F:DNA binding"/>
    <property type="evidence" value="ECO:0007669"/>
    <property type="project" value="UniProtKB-KW"/>
</dbReference>
<dbReference type="SUPFAM" id="SSF46955">
    <property type="entry name" value="Putative DNA-binding domain"/>
    <property type="match status" value="1"/>
</dbReference>
<dbReference type="InterPro" id="IPR000551">
    <property type="entry name" value="MerR-type_HTH_dom"/>
</dbReference>
<name>A0A6J4R3C2_9ACTN</name>
<dbReference type="GO" id="GO:0003700">
    <property type="term" value="F:DNA-binding transcription factor activity"/>
    <property type="evidence" value="ECO:0007669"/>
    <property type="project" value="InterPro"/>
</dbReference>
<organism evidence="3">
    <name type="scientific">uncultured Rubrobacteraceae bacterium</name>
    <dbReference type="NCBI Taxonomy" id="349277"/>
    <lineage>
        <taxon>Bacteria</taxon>
        <taxon>Bacillati</taxon>
        <taxon>Actinomycetota</taxon>
        <taxon>Rubrobacteria</taxon>
        <taxon>Rubrobacterales</taxon>
        <taxon>Rubrobacteraceae</taxon>
        <taxon>environmental samples</taxon>
    </lineage>
</organism>
<protein>
    <submittedName>
        <fullName evidence="3">Transcriptional regulator, MerR family</fullName>
    </submittedName>
</protein>
<evidence type="ECO:0000256" key="1">
    <source>
        <dbReference type="ARBA" id="ARBA00023125"/>
    </source>
</evidence>
<reference evidence="3" key="1">
    <citation type="submission" date="2020-02" db="EMBL/GenBank/DDBJ databases">
        <authorList>
            <person name="Meier V. D."/>
        </authorList>
    </citation>
    <scope>NUCLEOTIDE SEQUENCE</scope>
    <source>
        <strain evidence="3">AVDCRST_MAG02</strain>
    </source>
</reference>
<dbReference type="Gene3D" id="1.10.1660.10">
    <property type="match status" value="1"/>
</dbReference>
<dbReference type="SMART" id="SM00422">
    <property type="entry name" value="HTH_MERR"/>
    <property type="match status" value="1"/>
</dbReference>
<sequence length="300" mass="32742">MKRVDSEKAALYSIGELARRSGVPVKTIRYYSDVGVLPPSGVTEAGYRMYSEADRARLELIRTLRAAGFRLSDIAAMLEGKSETPDALRLQLETVDLQLRNLRRRRRLIKSALEDNEAVAKQSYPDRVHALGLLEAREREAFLAEHLEKGLEGTLVDPEAKAGFWRAIVSGMPEELDDAQLAAWTELAKLASDESFVEALREQTKPISESAEGDFDPSGWNGAIAAAFEEAKRAVREGSPPTGESGQRAIREWIGASAWAVGRQDDAQILGVAALPLRADVRSAYGALLGAGRHSEAMAV</sequence>
<dbReference type="AlphaFoldDB" id="A0A6J4R3C2"/>
<feature type="domain" description="HTH merR-type" evidence="2">
    <location>
        <begin position="11"/>
        <end position="80"/>
    </location>
</feature>
<evidence type="ECO:0000259" key="2">
    <source>
        <dbReference type="PROSITE" id="PS50937"/>
    </source>
</evidence>
<dbReference type="PANTHER" id="PTHR30204:SF90">
    <property type="entry name" value="HTH-TYPE TRANSCRIPTIONAL ACTIVATOR MTA"/>
    <property type="match status" value="1"/>
</dbReference>
<proteinExistence type="predicted"/>
<dbReference type="PROSITE" id="PS50937">
    <property type="entry name" value="HTH_MERR_2"/>
    <property type="match status" value="1"/>
</dbReference>